<dbReference type="Pfam" id="PF00012">
    <property type="entry name" value="HSP70"/>
    <property type="match status" value="1"/>
</dbReference>
<dbReference type="CDD" id="cd10229">
    <property type="entry name" value="ASKHA_NBD_HSP70_HSPA12"/>
    <property type="match status" value="1"/>
</dbReference>
<dbReference type="AlphaFoldDB" id="A0A6J8BEZ1"/>
<evidence type="ECO:0000313" key="5">
    <source>
        <dbReference type="Proteomes" id="UP000507470"/>
    </source>
</evidence>
<dbReference type="InterPro" id="IPR013126">
    <property type="entry name" value="Hsp_70_fam"/>
</dbReference>
<comment type="similarity">
    <text evidence="1">Belongs to the heat shock protein 70 family.</text>
</comment>
<evidence type="ECO:0000256" key="3">
    <source>
        <dbReference type="ARBA" id="ARBA00022840"/>
    </source>
</evidence>
<keyword evidence="2" id="KW-0547">Nucleotide-binding</keyword>
<evidence type="ECO:0000313" key="4">
    <source>
        <dbReference type="EMBL" id="CAC5381840.1"/>
    </source>
</evidence>
<name>A0A6J8BEZ1_MYTCO</name>
<dbReference type="Gene3D" id="3.30.420.40">
    <property type="match status" value="2"/>
</dbReference>
<dbReference type="Gene3D" id="3.90.640.10">
    <property type="entry name" value="Actin, Chain A, domain 4"/>
    <property type="match status" value="1"/>
</dbReference>
<organism evidence="4 5">
    <name type="scientific">Mytilus coruscus</name>
    <name type="common">Sea mussel</name>
    <dbReference type="NCBI Taxonomy" id="42192"/>
    <lineage>
        <taxon>Eukaryota</taxon>
        <taxon>Metazoa</taxon>
        <taxon>Spiralia</taxon>
        <taxon>Lophotrochozoa</taxon>
        <taxon>Mollusca</taxon>
        <taxon>Bivalvia</taxon>
        <taxon>Autobranchia</taxon>
        <taxon>Pteriomorphia</taxon>
        <taxon>Mytilida</taxon>
        <taxon>Mytiloidea</taxon>
        <taxon>Mytilidae</taxon>
        <taxon>Mytilinae</taxon>
        <taxon>Mytilus</taxon>
    </lineage>
</organism>
<accession>A0A6J8BEZ1</accession>
<dbReference type="GO" id="GO:0140662">
    <property type="term" value="F:ATP-dependent protein folding chaperone"/>
    <property type="evidence" value="ECO:0007669"/>
    <property type="project" value="InterPro"/>
</dbReference>
<gene>
    <name evidence="4" type="ORF">MCOR_17704</name>
</gene>
<reference evidence="4 5" key="1">
    <citation type="submission" date="2020-06" db="EMBL/GenBank/DDBJ databases">
        <authorList>
            <person name="Li R."/>
            <person name="Bekaert M."/>
        </authorList>
    </citation>
    <scope>NUCLEOTIDE SEQUENCE [LARGE SCALE GENOMIC DNA]</scope>
    <source>
        <strain evidence="5">wild</strain>
    </source>
</reference>
<proteinExistence type="inferred from homology"/>
<dbReference type="GO" id="GO:0005524">
    <property type="term" value="F:ATP binding"/>
    <property type="evidence" value="ECO:0007669"/>
    <property type="project" value="UniProtKB-KW"/>
</dbReference>
<dbReference type="OrthoDB" id="6090757at2759"/>
<protein>
    <recommendedName>
        <fullName evidence="6">HSPA12A</fullName>
    </recommendedName>
</protein>
<dbReference type="EMBL" id="CACVKT020003131">
    <property type="protein sequence ID" value="CAC5381840.1"/>
    <property type="molecule type" value="Genomic_DNA"/>
</dbReference>
<dbReference type="Proteomes" id="UP000507470">
    <property type="component" value="Unassembled WGS sequence"/>
</dbReference>
<keyword evidence="3" id="KW-0067">ATP-binding</keyword>
<evidence type="ECO:0000256" key="1">
    <source>
        <dbReference type="ARBA" id="ARBA00007381"/>
    </source>
</evidence>
<dbReference type="InterPro" id="IPR043129">
    <property type="entry name" value="ATPase_NBD"/>
</dbReference>
<evidence type="ECO:0000256" key="2">
    <source>
        <dbReference type="ARBA" id="ARBA00022741"/>
    </source>
</evidence>
<dbReference type="PRINTS" id="PR00301">
    <property type="entry name" value="HEATSHOCK70"/>
</dbReference>
<sequence length="460" mass="52006">MVIKEMGGKPMKAMAVFAFCIEYIKDKVVERLRQAIHGLDDDDIHWVVTVPAIWNDQARQFMIEASEKANIGKDNLTLALEPEGAAMYCKYLAMDKKERGDETELKAFDENARFMVIDLGGGTIDITVSEVLATGQLREIYNATGGPWGGNYINDQIIKTLKEVIGWSVMGRFKSDDFDEYLELLRDVEQRKRSVKHNSEFSLKISKDLQRKIEIPDSHKKDVQKEKKSIKLSASLMKKIFSSSVDSMMKHVEGLLEKTETHGVSTILLVGGYAASDFVQRAFREKFHKKYRIIFPLTPDMIVLKGAVITGQLVEAIVGRMAKYHYGFGLSTEAVSGRIISIGEGGEKTFFPLIKKGQKIKVGDVVTEYEVVLKAKSKWANLEVYITEEDEPRNVIDEEHFTKVGSINVKLPKFKKESILVLTISYDETEFNVVATDRNTGRCFVGNCRFLDKDINLKSD</sequence>
<keyword evidence="5" id="KW-1185">Reference proteome</keyword>
<evidence type="ECO:0008006" key="6">
    <source>
        <dbReference type="Google" id="ProtNLM"/>
    </source>
</evidence>
<dbReference type="PANTHER" id="PTHR14187:SF5">
    <property type="entry name" value="HEAT SHOCK 70 KDA PROTEIN 12A"/>
    <property type="match status" value="1"/>
</dbReference>
<dbReference type="SUPFAM" id="SSF53067">
    <property type="entry name" value="Actin-like ATPase domain"/>
    <property type="match status" value="2"/>
</dbReference>
<dbReference type="PANTHER" id="PTHR14187">
    <property type="entry name" value="ALPHA KINASE/ELONGATION FACTOR 2 KINASE"/>
    <property type="match status" value="1"/>
</dbReference>